<gene>
    <name evidence="11" type="ORF">QLX08_008416</name>
</gene>
<dbReference type="Gene3D" id="2.60.40.150">
    <property type="entry name" value="C2 domain"/>
    <property type="match status" value="3"/>
</dbReference>
<dbReference type="PANTHER" id="PTHR45911:SF4">
    <property type="entry name" value="MULTIPLE C2 AND TRANSMEMBRANE DOMAIN-CONTAINING PROTEIN"/>
    <property type="match status" value="1"/>
</dbReference>
<feature type="region of interest" description="Disordered" evidence="8">
    <location>
        <begin position="758"/>
        <end position="788"/>
    </location>
</feature>
<organism evidence="11 12">
    <name type="scientific">Tetragonisca angustula</name>
    <dbReference type="NCBI Taxonomy" id="166442"/>
    <lineage>
        <taxon>Eukaryota</taxon>
        <taxon>Metazoa</taxon>
        <taxon>Ecdysozoa</taxon>
        <taxon>Arthropoda</taxon>
        <taxon>Hexapoda</taxon>
        <taxon>Insecta</taxon>
        <taxon>Pterygota</taxon>
        <taxon>Neoptera</taxon>
        <taxon>Endopterygota</taxon>
        <taxon>Hymenoptera</taxon>
        <taxon>Apocrita</taxon>
        <taxon>Aculeata</taxon>
        <taxon>Apoidea</taxon>
        <taxon>Anthophila</taxon>
        <taxon>Apidae</taxon>
        <taxon>Tetragonisca</taxon>
    </lineage>
</organism>
<feature type="domain" description="C2" evidence="10">
    <location>
        <begin position="196"/>
        <end position="317"/>
    </location>
</feature>
<comment type="subcellular location">
    <subcellularLocation>
        <location evidence="1">Membrane</location>
        <topology evidence="1">Multi-pass membrane protein</topology>
    </subcellularLocation>
</comment>
<dbReference type="Proteomes" id="UP001432146">
    <property type="component" value="Unassembled WGS sequence"/>
</dbReference>
<evidence type="ECO:0000313" key="12">
    <source>
        <dbReference type="Proteomes" id="UP001432146"/>
    </source>
</evidence>
<evidence type="ECO:0000256" key="8">
    <source>
        <dbReference type="SAM" id="MobiDB-lite"/>
    </source>
</evidence>
<dbReference type="FunFam" id="2.60.40.150:FF:000167">
    <property type="entry name" value="Multiple C2 domains, transmembrane 2a"/>
    <property type="match status" value="1"/>
</dbReference>
<reference evidence="11 12" key="1">
    <citation type="submission" date="2024-05" db="EMBL/GenBank/DDBJ databases">
        <title>The nuclear and mitochondrial genome assemblies of Tetragonisca angustula (Apidae: Meliponini), a tiny yet remarkable pollinator in the Neotropics.</title>
        <authorList>
            <person name="Ferrari R."/>
            <person name="Ricardo P.C."/>
            <person name="Dias F.C."/>
            <person name="Araujo N.S."/>
            <person name="Soares D.O."/>
            <person name="Zhou Q.-S."/>
            <person name="Zhu C.-D."/>
            <person name="Coutinho L."/>
            <person name="Airas M.C."/>
            <person name="Batista T.M."/>
        </authorList>
    </citation>
    <scope>NUCLEOTIDE SEQUENCE [LARGE SCALE GENOMIC DNA]</scope>
    <source>
        <strain evidence="11">ASF017062</strain>
        <tissue evidence="11">Abdomen</tissue>
    </source>
</reference>
<dbReference type="InterPro" id="IPR000008">
    <property type="entry name" value="C2_dom"/>
</dbReference>
<feature type="domain" description="C2" evidence="10">
    <location>
        <begin position="352"/>
        <end position="471"/>
    </location>
</feature>
<evidence type="ECO:0000256" key="7">
    <source>
        <dbReference type="ARBA" id="ARBA00023136"/>
    </source>
</evidence>
<keyword evidence="12" id="KW-1185">Reference proteome</keyword>
<keyword evidence="2 9" id="KW-0812">Transmembrane</keyword>
<feature type="compositionally biased region" description="Basic and acidic residues" evidence="8">
    <location>
        <begin position="159"/>
        <end position="172"/>
    </location>
</feature>
<dbReference type="Pfam" id="PF08372">
    <property type="entry name" value="PRT_C"/>
    <property type="match status" value="1"/>
</dbReference>
<dbReference type="GO" id="GO:0005509">
    <property type="term" value="F:calcium ion binding"/>
    <property type="evidence" value="ECO:0007669"/>
    <property type="project" value="TreeGrafter"/>
</dbReference>
<dbReference type="GO" id="GO:0046928">
    <property type="term" value="P:regulation of neurotransmitter secretion"/>
    <property type="evidence" value="ECO:0007669"/>
    <property type="project" value="TreeGrafter"/>
</dbReference>
<feature type="region of interest" description="Disordered" evidence="8">
    <location>
        <begin position="1"/>
        <end position="78"/>
    </location>
</feature>
<evidence type="ECO:0000313" key="11">
    <source>
        <dbReference type="EMBL" id="KAK9298084.1"/>
    </source>
</evidence>
<sequence length="929" mass="106366">MSKSVELLAGSEDSEQIQVDSSLVEERSRLNLNGSRQLSKSATELRNNDSSSPSRRGEQTDSGVVHHHRHHRHATSVAQRTHIFFATLKSRWSRNRSKERKKSKDAGTVLSQGVESDYAADYSSEHSKSSSATQSPARHYLNHPESPLVYGGRQNVVTRPEDSPGKSSEAHSKGSLNFQPSKDSAEEARGSISQDDSTYLQEEVTRRRELALRQHAFFQLRLHIRRGANLVAMDRCGASDPYVKVKSGGRLLHKSRTVHRDLNPVWDESVTLPIEDPFQPLTFKVFDYDWGLQDDFMGAAQLDLTQMDLGQPQDIVLELKDHNRPKQHLGEIFLTITLWPKNQQEKEQYFQRTNRLADVNRRLKSQIWSSVVTIVLVEAKNLLPMDIDGLSDPYVKFRLGTEKYKSKVVHKTLNPVWLEQFDLHLYEDPYLGQELEVTVWDRDKSHQDDLMGRTVIDLATLERETTHRLWRDLEDGSGNIFLLLTISGTTASETISDLAAHEETPREREQLYQRYALANSLQRARDVGHLTVKVFRAQGLAAADLGGKSDPFCVLELVNARLQTQTEYKTLAPCWQKIFTFNVKDINSVLEVTVYDEDRDHKVEFLGKVAIPLLRIRNGEKRWYALKDKKLRGRAKGNSPQILLEMTVVWNVIRACIRTLNPKEKKYMEPEIKFKRQVFLRNVLRLKAIIVIVIDIGKYMQSCWEWESKMRSIIALIIFVLGCYYFEPYMFPAAALLILLKYYLVAMITGTPLSHHSSSHFHDEGDEGPATPGDDDDDDDDKDKEEKKSLKERLQAIQEVTQTVQNSIGYIASLCERVKNLFNFTVPYLSYLAVILTILGAAVLYFIPLRYLILAWGVNKFFRKIIRPHSVPNNELLDLISRVPDDEELLNYRELKPLPTADCEKSSTSGSPSTSNLTRREQRKRHKAA</sequence>
<feature type="compositionally biased region" description="Low complexity" evidence="8">
    <location>
        <begin position="906"/>
        <end position="915"/>
    </location>
</feature>
<dbReference type="Pfam" id="PF00168">
    <property type="entry name" value="C2"/>
    <property type="match status" value="3"/>
</dbReference>
<proteinExistence type="predicted"/>
<evidence type="ECO:0000256" key="9">
    <source>
        <dbReference type="SAM" id="Phobius"/>
    </source>
</evidence>
<feature type="domain" description="C2" evidence="10">
    <location>
        <begin position="505"/>
        <end position="628"/>
    </location>
</feature>
<dbReference type="SUPFAM" id="SSF49562">
    <property type="entry name" value="C2 domain (Calcium/lipid-binding domain, CaLB)"/>
    <property type="match status" value="3"/>
</dbReference>
<feature type="compositionally biased region" description="Polar residues" evidence="8">
    <location>
        <begin position="30"/>
        <end position="54"/>
    </location>
</feature>
<keyword evidence="6 9" id="KW-1133">Transmembrane helix</keyword>
<feature type="transmembrane region" description="Helical" evidence="9">
    <location>
        <begin position="828"/>
        <end position="853"/>
    </location>
</feature>
<accession>A0AAW0ZKZ7</accession>
<dbReference type="SMART" id="SM00239">
    <property type="entry name" value="C2"/>
    <property type="match status" value="3"/>
</dbReference>
<dbReference type="CDD" id="cd08377">
    <property type="entry name" value="C2C_MCTP_PRT"/>
    <property type="match status" value="1"/>
</dbReference>
<keyword evidence="3" id="KW-0479">Metal-binding</keyword>
<feature type="compositionally biased region" description="Acidic residues" evidence="8">
    <location>
        <begin position="773"/>
        <end position="783"/>
    </location>
</feature>
<dbReference type="PROSITE" id="PS50004">
    <property type="entry name" value="C2"/>
    <property type="match status" value="3"/>
</dbReference>
<dbReference type="PANTHER" id="PTHR45911">
    <property type="entry name" value="C2 DOMAIN-CONTAINING PROTEIN"/>
    <property type="match status" value="1"/>
</dbReference>
<evidence type="ECO:0000256" key="2">
    <source>
        <dbReference type="ARBA" id="ARBA00022692"/>
    </source>
</evidence>
<dbReference type="CDD" id="cd04042">
    <property type="entry name" value="C2A_MCTP_PRT"/>
    <property type="match status" value="1"/>
</dbReference>
<dbReference type="AlphaFoldDB" id="A0AAW0ZKZ7"/>
<evidence type="ECO:0000256" key="5">
    <source>
        <dbReference type="ARBA" id="ARBA00022837"/>
    </source>
</evidence>
<dbReference type="InterPro" id="IPR013583">
    <property type="entry name" value="MCTP_C"/>
</dbReference>
<dbReference type="FunFam" id="2.60.40.150:FF:000050">
    <property type="entry name" value="Multiple C2 and transmembrane domain containing 1"/>
    <property type="match status" value="1"/>
</dbReference>
<feature type="region of interest" description="Disordered" evidence="8">
    <location>
        <begin position="900"/>
        <end position="929"/>
    </location>
</feature>
<feature type="compositionally biased region" description="Polar residues" evidence="8">
    <location>
        <begin position="191"/>
        <end position="200"/>
    </location>
</feature>
<feature type="region of interest" description="Disordered" evidence="8">
    <location>
        <begin position="119"/>
        <end position="200"/>
    </location>
</feature>
<dbReference type="GO" id="GO:0030672">
    <property type="term" value="C:synaptic vesicle membrane"/>
    <property type="evidence" value="ECO:0007669"/>
    <property type="project" value="TreeGrafter"/>
</dbReference>
<keyword evidence="4" id="KW-0677">Repeat</keyword>
<dbReference type="CDD" id="cd08376">
    <property type="entry name" value="C2B_MCTP_PRT"/>
    <property type="match status" value="1"/>
</dbReference>
<protein>
    <recommendedName>
        <fullName evidence="10">C2 domain-containing protein</fullName>
    </recommendedName>
</protein>
<name>A0AAW0ZKZ7_9HYME</name>
<feature type="compositionally biased region" description="Basic residues" evidence="8">
    <location>
        <begin position="65"/>
        <end position="74"/>
    </location>
</feature>
<evidence type="ECO:0000259" key="10">
    <source>
        <dbReference type="PROSITE" id="PS50004"/>
    </source>
</evidence>
<evidence type="ECO:0000256" key="3">
    <source>
        <dbReference type="ARBA" id="ARBA00022723"/>
    </source>
</evidence>
<keyword evidence="7 9" id="KW-0472">Membrane</keyword>
<dbReference type="PRINTS" id="PR00360">
    <property type="entry name" value="C2DOMAIN"/>
</dbReference>
<keyword evidence="5" id="KW-0106">Calcium</keyword>
<evidence type="ECO:0000256" key="1">
    <source>
        <dbReference type="ARBA" id="ARBA00004141"/>
    </source>
</evidence>
<comment type="caution">
    <text evidence="11">The sequence shown here is derived from an EMBL/GenBank/DDBJ whole genome shotgun (WGS) entry which is preliminary data.</text>
</comment>
<dbReference type="InterPro" id="IPR035892">
    <property type="entry name" value="C2_domain_sf"/>
</dbReference>
<evidence type="ECO:0000256" key="6">
    <source>
        <dbReference type="ARBA" id="ARBA00022989"/>
    </source>
</evidence>
<dbReference type="EMBL" id="JAWNGG020000181">
    <property type="protein sequence ID" value="KAK9298084.1"/>
    <property type="molecule type" value="Genomic_DNA"/>
</dbReference>
<evidence type="ECO:0000256" key="4">
    <source>
        <dbReference type="ARBA" id="ARBA00022737"/>
    </source>
</evidence>